<dbReference type="EMBL" id="FLUM01000003">
    <property type="protein sequence ID" value="SBW03980.1"/>
    <property type="molecule type" value="Genomic_DNA"/>
</dbReference>
<evidence type="ECO:0000313" key="1">
    <source>
        <dbReference type="EMBL" id="SBW03980.1"/>
    </source>
</evidence>
<dbReference type="RefSeq" id="WP_296942769.1">
    <property type="nucleotide sequence ID" value="NZ_LT599032.1"/>
</dbReference>
<sequence length="274" mass="32219">MKKSITVFILFMQYMFIGPLWGQTDTIFSVFCFPSDKIPQIDGNTDDWDIVPDSYTIGMESMTEDEGKHSRPDETNLDIKVKVGWVQGQNRLYFLYEAYDDYWSFTRDDLMVDIFEVVIDGDRSGGPFIDKFYPFGDVSKEDAWQLFHGRHAQNYHIYTPAKNGDWCMYWGPQQWLKEKPYSDYAYNYNFKEGESGKLILEFYITPFDYASSKGANYSVASEFWENKLIGLCWAVIDYDNNQGKEKDGFWNLSRHHTMYGNASELRTFRLMPLE</sequence>
<organism evidence="1">
    <name type="scientific">uncultured Dysgonomonas sp</name>
    <dbReference type="NCBI Taxonomy" id="206096"/>
    <lineage>
        <taxon>Bacteria</taxon>
        <taxon>Pseudomonadati</taxon>
        <taxon>Bacteroidota</taxon>
        <taxon>Bacteroidia</taxon>
        <taxon>Bacteroidales</taxon>
        <taxon>Dysgonomonadaceae</taxon>
        <taxon>Dysgonomonas</taxon>
        <taxon>environmental samples</taxon>
    </lineage>
</organism>
<name>A0A212JWY2_9BACT</name>
<protein>
    <recommendedName>
        <fullName evidence="2">Carbohydrate-binding domain-containing protein</fullName>
    </recommendedName>
</protein>
<dbReference type="AlphaFoldDB" id="A0A212JWY2"/>
<reference evidence="1" key="1">
    <citation type="submission" date="2016-04" db="EMBL/GenBank/DDBJ databases">
        <authorList>
            <person name="Evans L.H."/>
            <person name="Alamgir A."/>
            <person name="Owens N."/>
            <person name="Weber N.D."/>
            <person name="Virtaneva K."/>
            <person name="Barbian K."/>
            <person name="Babar A."/>
            <person name="Rosenke K."/>
        </authorList>
    </citation>
    <scope>NUCLEOTIDE SEQUENCE</scope>
    <source>
        <strain evidence="1">86-1</strain>
    </source>
</reference>
<accession>A0A212JWY2</accession>
<evidence type="ECO:0008006" key="2">
    <source>
        <dbReference type="Google" id="ProtNLM"/>
    </source>
</evidence>
<proteinExistence type="predicted"/>
<gene>
    <name evidence="1" type="ORF">KL86DYS1_30719</name>
</gene>